<dbReference type="Gene3D" id="1.10.260.40">
    <property type="entry name" value="lambda repressor-like DNA-binding domains"/>
    <property type="match status" value="1"/>
</dbReference>
<organism evidence="3">
    <name type="scientific">Phascolarctobacterium faecium</name>
    <dbReference type="NCBI Taxonomy" id="33025"/>
    <lineage>
        <taxon>Bacteria</taxon>
        <taxon>Bacillati</taxon>
        <taxon>Bacillota</taxon>
        <taxon>Negativicutes</taxon>
        <taxon>Acidaminococcales</taxon>
        <taxon>Acidaminococcaceae</taxon>
        <taxon>Phascolarctobacterium</taxon>
    </lineage>
</organism>
<reference evidence="3" key="1">
    <citation type="submission" date="2012-11" db="EMBL/GenBank/DDBJ databases">
        <title>Dependencies among metagenomic species, viruses, plasmids and units of genetic variation.</title>
        <authorList>
            <person name="Nielsen H.B."/>
            <person name="Almeida M."/>
            <person name="Juncker A.S."/>
            <person name="Rasmussen S."/>
            <person name="Li J."/>
            <person name="Sunagawa S."/>
            <person name="Plichta D."/>
            <person name="Gautier L."/>
            <person name="Le Chatelier E."/>
            <person name="Peletier E."/>
            <person name="Bonde I."/>
            <person name="Nielsen T."/>
            <person name="Manichanh C."/>
            <person name="Arumugam M."/>
            <person name="Batto J."/>
            <person name="Santos M.B.Q.D."/>
            <person name="Blom N."/>
            <person name="Borruel N."/>
            <person name="Burgdorf K.S."/>
            <person name="Boumezbeur F."/>
            <person name="Casellas F."/>
            <person name="Dore J."/>
            <person name="Guarner F."/>
            <person name="Hansen T."/>
            <person name="Hildebrand F."/>
            <person name="Kaas R.S."/>
            <person name="Kennedy S."/>
            <person name="Kristiansen K."/>
            <person name="Kultima J.R."/>
            <person name="Leonard P."/>
            <person name="Levenez F."/>
            <person name="Lund O."/>
            <person name="Moumen B."/>
            <person name="Le Paslier D."/>
            <person name="Pons N."/>
            <person name="Pedersen O."/>
            <person name="Prifti E."/>
            <person name="Qin J."/>
            <person name="Raes J."/>
            <person name="Tap J."/>
            <person name="Tims S."/>
            <person name="Ussery D.W."/>
            <person name="Yamada T."/>
            <person name="MetaHit consortium"/>
            <person name="Renault P."/>
            <person name="Sicheritz-Ponten T."/>
            <person name="Bork P."/>
            <person name="Wang J."/>
            <person name="Brunak S."/>
            <person name="Ehrlich S.D."/>
        </authorList>
    </citation>
    <scope>NUCLEOTIDE SEQUENCE [LARGE SCALE GENOMIC DNA]</scope>
</reference>
<dbReference type="STRING" id="1262914.BN533_00129"/>
<evidence type="ECO:0000313" key="3">
    <source>
        <dbReference type="EMBL" id="CDB44846.1"/>
    </source>
</evidence>
<dbReference type="PROSITE" id="PS50943">
    <property type="entry name" value="HTH_CROC1"/>
    <property type="match status" value="1"/>
</dbReference>
<dbReference type="AlphaFoldDB" id="R6IHM8"/>
<dbReference type="GO" id="GO:0005829">
    <property type="term" value="C:cytosol"/>
    <property type="evidence" value="ECO:0007669"/>
    <property type="project" value="TreeGrafter"/>
</dbReference>
<dbReference type="InterPro" id="IPR050807">
    <property type="entry name" value="TransReg_Diox_bact_type"/>
</dbReference>
<dbReference type="EMBL" id="CBDS010000002">
    <property type="protein sequence ID" value="CDB44846.1"/>
    <property type="molecule type" value="Genomic_DNA"/>
</dbReference>
<dbReference type="GeneID" id="49407905"/>
<sequence>MVGEIMFSKKFKKIGLKIAYYRKRKALKQMEVAEKAGISCSYLSKIETGKVRYSLAVLIQIAKVLDIDPGELLTDGSSY</sequence>
<keyword evidence="1 3" id="KW-0238">DNA-binding</keyword>
<dbReference type="HOGENOM" id="CLU_066192_29_2_9"/>
<dbReference type="InterPro" id="IPR010982">
    <property type="entry name" value="Lambda_DNA-bd_dom_sf"/>
</dbReference>
<dbReference type="PANTHER" id="PTHR46797">
    <property type="entry name" value="HTH-TYPE TRANSCRIPTIONAL REGULATOR"/>
    <property type="match status" value="1"/>
</dbReference>
<evidence type="ECO:0000259" key="2">
    <source>
        <dbReference type="PROSITE" id="PS50943"/>
    </source>
</evidence>
<gene>
    <name evidence="3" type="ORF">BN533_00129</name>
</gene>
<dbReference type="SMART" id="SM00530">
    <property type="entry name" value="HTH_XRE"/>
    <property type="match status" value="1"/>
</dbReference>
<feature type="domain" description="HTH cro/C1-type" evidence="2">
    <location>
        <begin position="18"/>
        <end position="72"/>
    </location>
</feature>
<accession>A0A3G9GTB4</accession>
<accession>R6IHM8</accession>
<dbReference type="PANTHER" id="PTHR46797:SF1">
    <property type="entry name" value="METHYLPHOSPHONATE SYNTHASE"/>
    <property type="match status" value="1"/>
</dbReference>
<comment type="caution">
    <text evidence="3">The sequence shown here is derived from an EMBL/GenBank/DDBJ whole genome shotgun (WGS) entry which is preliminary data.</text>
</comment>
<evidence type="ECO:0000256" key="1">
    <source>
        <dbReference type="ARBA" id="ARBA00023125"/>
    </source>
</evidence>
<protein>
    <submittedName>
        <fullName evidence="3">DNA-binding helix-turn-helix protein</fullName>
    </submittedName>
</protein>
<name>R6IHM8_9FIRM</name>
<dbReference type="GO" id="GO:0003700">
    <property type="term" value="F:DNA-binding transcription factor activity"/>
    <property type="evidence" value="ECO:0007669"/>
    <property type="project" value="TreeGrafter"/>
</dbReference>
<dbReference type="CDD" id="cd00093">
    <property type="entry name" value="HTH_XRE"/>
    <property type="match status" value="1"/>
</dbReference>
<dbReference type="eggNOG" id="COG1396">
    <property type="taxonomic scope" value="Bacteria"/>
</dbReference>
<dbReference type="SUPFAM" id="SSF47413">
    <property type="entry name" value="lambda repressor-like DNA-binding domains"/>
    <property type="match status" value="1"/>
</dbReference>
<dbReference type="GO" id="GO:0003677">
    <property type="term" value="F:DNA binding"/>
    <property type="evidence" value="ECO:0007669"/>
    <property type="project" value="UniProtKB-KW"/>
</dbReference>
<dbReference type="RefSeq" id="WP_021717033.1">
    <property type="nucleotide sequence ID" value="NZ_AP019004.1"/>
</dbReference>
<proteinExistence type="predicted"/>
<dbReference type="InterPro" id="IPR001387">
    <property type="entry name" value="Cro/C1-type_HTH"/>
</dbReference>
<dbReference type="Pfam" id="PF01381">
    <property type="entry name" value="HTH_3"/>
    <property type="match status" value="1"/>
</dbReference>